<evidence type="ECO:0000313" key="2">
    <source>
        <dbReference type="EMBL" id="KAG7090562.1"/>
    </source>
</evidence>
<protein>
    <submittedName>
        <fullName evidence="2">Uncharacterized protein</fullName>
    </submittedName>
</protein>
<dbReference type="AlphaFoldDB" id="A0A9P7RW86"/>
<gene>
    <name evidence="2" type="ORF">E1B28_009670</name>
</gene>
<dbReference type="RefSeq" id="XP_043007032.1">
    <property type="nucleotide sequence ID" value="XM_043154577.1"/>
</dbReference>
<evidence type="ECO:0000313" key="3">
    <source>
        <dbReference type="Proteomes" id="UP001049176"/>
    </source>
</evidence>
<dbReference type="KEGG" id="more:E1B28_009670"/>
<dbReference type="GeneID" id="66078746"/>
<evidence type="ECO:0000256" key="1">
    <source>
        <dbReference type="SAM" id="MobiDB-lite"/>
    </source>
</evidence>
<keyword evidence="3" id="KW-1185">Reference proteome</keyword>
<accession>A0A9P7RW86</accession>
<sequence length="118" mass="13458">MEPLQRVQVEGVEPETLAPLIIKLGNSPAEGRGLPNSAEILNDLPREEEKPGSDEEAKMGVRKMRVPSSEASTSLIWKIQHTDNDTQLLEKMKATSGSFRKVWTDLWPSHLHWWKLRF</sequence>
<name>A0A9P7RW86_9AGAR</name>
<comment type="caution">
    <text evidence="2">The sequence shown here is derived from an EMBL/GenBank/DDBJ whole genome shotgun (WGS) entry which is preliminary data.</text>
</comment>
<dbReference type="Proteomes" id="UP001049176">
    <property type="component" value="Chromosome 6"/>
</dbReference>
<dbReference type="EMBL" id="CM032186">
    <property type="protein sequence ID" value="KAG7090562.1"/>
    <property type="molecule type" value="Genomic_DNA"/>
</dbReference>
<proteinExistence type="predicted"/>
<feature type="compositionally biased region" description="Basic and acidic residues" evidence="1">
    <location>
        <begin position="44"/>
        <end position="59"/>
    </location>
</feature>
<reference evidence="2" key="1">
    <citation type="journal article" date="2021" name="Genome Biol. Evol.">
        <title>The assembled and annotated genome of the fairy-ring fungus Marasmius oreades.</title>
        <authorList>
            <person name="Hiltunen M."/>
            <person name="Ament-Velasquez S.L."/>
            <person name="Johannesson H."/>
        </authorList>
    </citation>
    <scope>NUCLEOTIDE SEQUENCE</scope>
    <source>
        <strain evidence="2">03SP1</strain>
    </source>
</reference>
<organism evidence="2 3">
    <name type="scientific">Marasmius oreades</name>
    <name type="common">fairy-ring Marasmius</name>
    <dbReference type="NCBI Taxonomy" id="181124"/>
    <lineage>
        <taxon>Eukaryota</taxon>
        <taxon>Fungi</taxon>
        <taxon>Dikarya</taxon>
        <taxon>Basidiomycota</taxon>
        <taxon>Agaricomycotina</taxon>
        <taxon>Agaricomycetes</taxon>
        <taxon>Agaricomycetidae</taxon>
        <taxon>Agaricales</taxon>
        <taxon>Marasmiineae</taxon>
        <taxon>Marasmiaceae</taxon>
        <taxon>Marasmius</taxon>
    </lineage>
</organism>
<feature type="region of interest" description="Disordered" evidence="1">
    <location>
        <begin position="25"/>
        <end position="66"/>
    </location>
</feature>